<dbReference type="Proteomes" id="UP001314263">
    <property type="component" value="Unassembled WGS sequence"/>
</dbReference>
<feature type="region of interest" description="Disordered" evidence="2">
    <location>
        <begin position="49"/>
        <end position="74"/>
    </location>
</feature>
<dbReference type="GO" id="GO:0010150">
    <property type="term" value="P:leaf senescence"/>
    <property type="evidence" value="ECO:0007669"/>
    <property type="project" value="UniProtKB-ARBA"/>
</dbReference>
<protein>
    <submittedName>
        <fullName evidence="3">Uncharacterized protein</fullName>
    </submittedName>
</protein>
<evidence type="ECO:0000313" key="3">
    <source>
        <dbReference type="EMBL" id="CAK0786304.1"/>
    </source>
</evidence>
<accession>A0AAV1IK30</accession>
<reference evidence="3 4" key="1">
    <citation type="submission" date="2023-10" db="EMBL/GenBank/DDBJ databases">
        <authorList>
            <person name="Maclean D."/>
            <person name="Macfadyen A."/>
        </authorList>
    </citation>
    <scope>NUCLEOTIDE SEQUENCE [LARGE SCALE GENOMIC DNA]</scope>
</reference>
<comment type="caution">
    <text evidence="3">The sequence shown here is derived from an EMBL/GenBank/DDBJ whole genome shotgun (WGS) entry which is preliminary data.</text>
</comment>
<gene>
    <name evidence="3" type="ORF">CVIRNUC_009517</name>
</gene>
<proteinExistence type="inferred from homology"/>
<keyword evidence="4" id="KW-1185">Reference proteome</keyword>
<dbReference type="InterPro" id="IPR007608">
    <property type="entry name" value="Senescence_reg_S40"/>
</dbReference>
<dbReference type="Pfam" id="PF04520">
    <property type="entry name" value="Senescence_reg"/>
    <property type="match status" value="1"/>
</dbReference>
<feature type="compositionally biased region" description="Polar residues" evidence="2">
    <location>
        <begin position="49"/>
        <end position="66"/>
    </location>
</feature>
<comment type="similarity">
    <text evidence="1">Belongs to the senescence regulator S40 family.</text>
</comment>
<evidence type="ECO:0000256" key="1">
    <source>
        <dbReference type="ARBA" id="ARBA00034773"/>
    </source>
</evidence>
<evidence type="ECO:0000313" key="4">
    <source>
        <dbReference type="Proteomes" id="UP001314263"/>
    </source>
</evidence>
<dbReference type="AlphaFoldDB" id="A0AAV1IK30"/>
<evidence type="ECO:0000256" key="2">
    <source>
        <dbReference type="SAM" id="MobiDB-lite"/>
    </source>
</evidence>
<organism evidence="3 4">
    <name type="scientific">Coccomyxa viridis</name>
    <dbReference type="NCBI Taxonomy" id="1274662"/>
    <lineage>
        <taxon>Eukaryota</taxon>
        <taxon>Viridiplantae</taxon>
        <taxon>Chlorophyta</taxon>
        <taxon>core chlorophytes</taxon>
        <taxon>Trebouxiophyceae</taxon>
        <taxon>Trebouxiophyceae incertae sedis</taxon>
        <taxon>Coccomyxaceae</taxon>
        <taxon>Coccomyxa</taxon>
    </lineage>
</organism>
<dbReference type="EMBL" id="CAUYUE010000014">
    <property type="protein sequence ID" value="CAK0786304.1"/>
    <property type="molecule type" value="Genomic_DNA"/>
</dbReference>
<sequence length="179" mass="19301">MIDALRQASLALSESELLFGEGLSALEPLRDLEDVKSALSQALVSSATDSPQAMSTLHTGSMPSQCTSSRSSSDVRTSSDATYFGAAMTASLPQQLGLQRQSISIPIQRKDLVPPHLMSIRETSDPMDTPALSSSYCAGFRPGSVTQGKGRKLSGFDAVRFRNEIMRQTGFIEPDTRDR</sequence>
<name>A0AAV1IK30_9CHLO</name>